<evidence type="ECO:0000256" key="10">
    <source>
        <dbReference type="ARBA" id="ARBA00022741"/>
    </source>
</evidence>
<dbReference type="InterPro" id="IPR011009">
    <property type="entry name" value="Kinase-like_dom_sf"/>
</dbReference>
<comment type="subcellular location">
    <subcellularLocation>
        <location evidence="1">Membrane</location>
        <topology evidence="1">Single-pass membrane protein</topology>
    </subcellularLocation>
</comment>
<evidence type="ECO:0000256" key="5">
    <source>
        <dbReference type="ARBA" id="ARBA00022614"/>
    </source>
</evidence>
<keyword evidence="15" id="KW-0325">Glycoprotein</keyword>
<dbReference type="EC" id="2.7.11.1" evidence="3"/>
<evidence type="ECO:0000256" key="1">
    <source>
        <dbReference type="ARBA" id="ARBA00004167"/>
    </source>
</evidence>
<keyword evidence="14" id="KW-0472">Membrane</keyword>
<keyword evidence="4" id="KW-0723">Serine/threonine-protein kinase</keyword>
<evidence type="ECO:0000256" key="14">
    <source>
        <dbReference type="ARBA" id="ARBA00023136"/>
    </source>
</evidence>
<dbReference type="GO" id="GO:0005524">
    <property type="term" value="F:ATP binding"/>
    <property type="evidence" value="ECO:0007669"/>
    <property type="project" value="UniProtKB-KW"/>
</dbReference>
<feature type="compositionally biased region" description="Basic residues" evidence="18">
    <location>
        <begin position="492"/>
        <end position="503"/>
    </location>
</feature>
<dbReference type="InterPro" id="IPR013210">
    <property type="entry name" value="LRR_N_plant-typ"/>
</dbReference>
<evidence type="ECO:0000313" key="22">
    <source>
        <dbReference type="Proteomes" id="UP000306102"/>
    </source>
</evidence>
<dbReference type="PANTHER" id="PTHR48005:SF95">
    <property type="entry name" value="PROTEIN KINASE DOMAIN-CONTAINING PROTEIN"/>
    <property type="match status" value="1"/>
</dbReference>
<evidence type="ECO:0000256" key="4">
    <source>
        <dbReference type="ARBA" id="ARBA00022527"/>
    </source>
</evidence>
<evidence type="ECO:0000256" key="12">
    <source>
        <dbReference type="ARBA" id="ARBA00022840"/>
    </source>
</evidence>
<accession>A0A4S4E977</accession>
<evidence type="ECO:0000256" key="7">
    <source>
        <dbReference type="ARBA" id="ARBA00022692"/>
    </source>
</evidence>
<keyword evidence="22" id="KW-1185">Reference proteome</keyword>
<keyword evidence="6" id="KW-0808">Transferase</keyword>
<keyword evidence="5" id="KW-0433">Leucine-rich repeat</keyword>
<evidence type="ECO:0000256" key="13">
    <source>
        <dbReference type="ARBA" id="ARBA00022989"/>
    </source>
</evidence>
<dbReference type="SUPFAM" id="SSF52058">
    <property type="entry name" value="L domain-like"/>
    <property type="match status" value="1"/>
</dbReference>
<dbReference type="InterPro" id="IPR051420">
    <property type="entry name" value="Ser_Thr_Kinases_DiverseReg"/>
</dbReference>
<evidence type="ECO:0000256" key="17">
    <source>
        <dbReference type="ARBA" id="ARBA00048679"/>
    </source>
</evidence>
<evidence type="ECO:0000256" key="3">
    <source>
        <dbReference type="ARBA" id="ARBA00012513"/>
    </source>
</evidence>
<keyword evidence="9" id="KW-0677">Repeat</keyword>
<comment type="caution">
    <text evidence="21">The sequence shown here is derived from an EMBL/GenBank/DDBJ whole genome shotgun (WGS) entry which is preliminary data.</text>
</comment>
<evidence type="ECO:0000256" key="15">
    <source>
        <dbReference type="ARBA" id="ARBA00023180"/>
    </source>
</evidence>
<dbReference type="InterPro" id="IPR001611">
    <property type="entry name" value="Leu-rich_rpt"/>
</dbReference>
<comment type="similarity">
    <text evidence="2">Belongs to the RLP family.</text>
</comment>
<evidence type="ECO:0000256" key="16">
    <source>
        <dbReference type="ARBA" id="ARBA00047899"/>
    </source>
</evidence>
<sequence>MGPLEKPLCLFSLVLFVTLFSSTINVASASDEEANALLTCKANLQSANDSLLTSWILPPHDSGSTNASPCNWFGVSCNLDGTVIRLNVTNSSVNGMLDNFSFSLSPNLAYIELSINKFFGVNPPLICSLSKLIYVDLSTNQLSGNIPLEIGLLINLETLHLFDNQLNGSIPQKIDQLKSLIELALYTKSLSGPMHTLTNLGNLTRLYLYGNDLSGFIPPEMGNLVNLVELYMDGNNLTGSIPFTLGNLNNLTVLHLFNNSLSGSIPQEIGQLKSLQSLTFQTNNLTGSIPTSLVYEYLKRGSLAVIFNKDEEAKELDWPKRVNIIKGVASALSYMHQDCTLAIVHRDISSNNVVIDEEYEACVSDFGIAKLLKLDSSNWSAFAGTYGYVAPELAYTMKVTEKCDIYSFGVLALEVIKGKHPGDFITSLLTAAVENIKLKVVLDQRLSPPSPEVEEVVISEIGDADSGRRRIGDGWLSTVAVNATTKEDDWKRRRRRRRRRQWSRQREAE</sequence>
<dbReference type="PROSITE" id="PS00109">
    <property type="entry name" value="PROTEIN_KINASE_TYR"/>
    <property type="match status" value="1"/>
</dbReference>
<dbReference type="FunFam" id="1.10.510.10:FF:001023">
    <property type="entry name" value="Os07g0541700 protein"/>
    <property type="match status" value="1"/>
</dbReference>
<dbReference type="Pfam" id="PF00069">
    <property type="entry name" value="Pkinase"/>
    <property type="match status" value="1"/>
</dbReference>
<protein>
    <recommendedName>
        <fullName evidence="3">non-specific serine/threonine protein kinase</fullName>
        <ecNumber evidence="3">2.7.11.1</ecNumber>
    </recommendedName>
</protein>
<gene>
    <name evidence="21" type="ORF">TEA_026800</name>
</gene>
<feature type="chain" id="PRO_5020654628" description="non-specific serine/threonine protein kinase" evidence="19">
    <location>
        <begin position="30"/>
        <end position="509"/>
    </location>
</feature>
<organism evidence="21 22">
    <name type="scientific">Camellia sinensis var. sinensis</name>
    <name type="common">China tea</name>
    <dbReference type="NCBI Taxonomy" id="542762"/>
    <lineage>
        <taxon>Eukaryota</taxon>
        <taxon>Viridiplantae</taxon>
        <taxon>Streptophyta</taxon>
        <taxon>Embryophyta</taxon>
        <taxon>Tracheophyta</taxon>
        <taxon>Spermatophyta</taxon>
        <taxon>Magnoliopsida</taxon>
        <taxon>eudicotyledons</taxon>
        <taxon>Gunneridae</taxon>
        <taxon>Pentapetalae</taxon>
        <taxon>asterids</taxon>
        <taxon>Ericales</taxon>
        <taxon>Theaceae</taxon>
        <taxon>Camellia</taxon>
    </lineage>
</organism>
<feature type="region of interest" description="Disordered" evidence="18">
    <location>
        <begin position="490"/>
        <end position="509"/>
    </location>
</feature>
<evidence type="ECO:0000259" key="20">
    <source>
        <dbReference type="PROSITE" id="PS50011"/>
    </source>
</evidence>
<dbReference type="SMART" id="SM00369">
    <property type="entry name" value="LRR_TYP"/>
    <property type="match status" value="4"/>
</dbReference>
<evidence type="ECO:0000313" key="21">
    <source>
        <dbReference type="EMBL" id="THG12673.1"/>
    </source>
</evidence>
<dbReference type="EMBL" id="SDRB02006393">
    <property type="protein sequence ID" value="THG12673.1"/>
    <property type="molecule type" value="Genomic_DNA"/>
</dbReference>
<dbReference type="AlphaFoldDB" id="A0A4S4E977"/>
<dbReference type="GO" id="GO:0051707">
    <property type="term" value="P:response to other organism"/>
    <property type="evidence" value="ECO:0007669"/>
    <property type="project" value="UniProtKB-ARBA"/>
</dbReference>
<proteinExistence type="inferred from homology"/>
<keyword evidence="10" id="KW-0547">Nucleotide-binding</keyword>
<evidence type="ECO:0000256" key="8">
    <source>
        <dbReference type="ARBA" id="ARBA00022729"/>
    </source>
</evidence>
<comment type="catalytic activity">
    <reaction evidence="17">
        <text>L-seryl-[protein] + ATP = O-phospho-L-seryl-[protein] + ADP + H(+)</text>
        <dbReference type="Rhea" id="RHEA:17989"/>
        <dbReference type="Rhea" id="RHEA-COMP:9863"/>
        <dbReference type="Rhea" id="RHEA-COMP:11604"/>
        <dbReference type="ChEBI" id="CHEBI:15378"/>
        <dbReference type="ChEBI" id="CHEBI:29999"/>
        <dbReference type="ChEBI" id="CHEBI:30616"/>
        <dbReference type="ChEBI" id="CHEBI:83421"/>
        <dbReference type="ChEBI" id="CHEBI:456216"/>
        <dbReference type="EC" id="2.7.11.1"/>
    </reaction>
</comment>
<dbReference type="FunFam" id="3.80.10.10:FF:000111">
    <property type="entry name" value="LRR receptor-like serine/threonine-protein kinase ERECTA"/>
    <property type="match status" value="1"/>
</dbReference>
<reference evidence="21 22" key="1">
    <citation type="journal article" date="2018" name="Proc. Natl. Acad. Sci. U.S.A.">
        <title>Draft genome sequence of Camellia sinensis var. sinensis provides insights into the evolution of the tea genome and tea quality.</title>
        <authorList>
            <person name="Wei C."/>
            <person name="Yang H."/>
            <person name="Wang S."/>
            <person name="Zhao J."/>
            <person name="Liu C."/>
            <person name="Gao L."/>
            <person name="Xia E."/>
            <person name="Lu Y."/>
            <person name="Tai Y."/>
            <person name="She G."/>
            <person name="Sun J."/>
            <person name="Cao H."/>
            <person name="Tong W."/>
            <person name="Gao Q."/>
            <person name="Li Y."/>
            <person name="Deng W."/>
            <person name="Jiang X."/>
            <person name="Wang W."/>
            <person name="Chen Q."/>
            <person name="Zhang S."/>
            <person name="Li H."/>
            <person name="Wu J."/>
            <person name="Wang P."/>
            <person name="Li P."/>
            <person name="Shi C."/>
            <person name="Zheng F."/>
            <person name="Jian J."/>
            <person name="Huang B."/>
            <person name="Shan D."/>
            <person name="Shi M."/>
            <person name="Fang C."/>
            <person name="Yue Y."/>
            <person name="Li F."/>
            <person name="Li D."/>
            <person name="Wei S."/>
            <person name="Han B."/>
            <person name="Jiang C."/>
            <person name="Yin Y."/>
            <person name="Xia T."/>
            <person name="Zhang Z."/>
            <person name="Bennetzen J.L."/>
            <person name="Zhao S."/>
            <person name="Wan X."/>
        </authorList>
    </citation>
    <scope>NUCLEOTIDE SEQUENCE [LARGE SCALE GENOMIC DNA]</scope>
    <source>
        <strain evidence="22">cv. Shuchazao</strain>
        <tissue evidence="21">Leaf</tissue>
    </source>
</reference>
<evidence type="ECO:0000256" key="9">
    <source>
        <dbReference type="ARBA" id="ARBA00022737"/>
    </source>
</evidence>
<dbReference type="FunFam" id="3.80.10.10:FF:000400">
    <property type="entry name" value="Nuclear pore complex protein NUP107"/>
    <property type="match status" value="1"/>
</dbReference>
<comment type="catalytic activity">
    <reaction evidence="16">
        <text>L-threonyl-[protein] + ATP = O-phospho-L-threonyl-[protein] + ADP + H(+)</text>
        <dbReference type="Rhea" id="RHEA:46608"/>
        <dbReference type="Rhea" id="RHEA-COMP:11060"/>
        <dbReference type="Rhea" id="RHEA-COMP:11605"/>
        <dbReference type="ChEBI" id="CHEBI:15378"/>
        <dbReference type="ChEBI" id="CHEBI:30013"/>
        <dbReference type="ChEBI" id="CHEBI:30616"/>
        <dbReference type="ChEBI" id="CHEBI:61977"/>
        <dbReference type="ChEBI" id="CHEBI:456216"/>
        <dbReference type="EC" id="2.7.11.1"/>
    </reaction>
</comment>
<evidence type="ECO:0000256" key="18">
    <source>
        <dbReference type="SAM" id="MobiDB-lite"/>
    </source>
</evidence>
<dbReference type="Gene3D" id="3.80.10.10">
    <property type="entry name" value="Ribonuclease Inhibitor"/>
    <property type="match status" value="2"/>
</dbReference>
<dbReference type="Proteomes" id="UP000306102">
    <property type="component" value="Unassembled WGS sequence"/>
</dbReference>
<feature type="domain" description="Protein kinase" evidence="20">
    <location>
        <begin position="203"/>
        <end position="509"/>
    </location>
</feature>
<dbReference type="Pfam" id="PF08263">
    <property type="entry name" value="LRRNT_2"/>
    <property type="match status" value="1"/>
</dbReference>
<keyword evidence="11" id="KW-0418">Kinase</keyword>
<evidence type="ECO:0000256" key="11">
    <source>
        <dbReference type="ARBA" id="ARBA00022777"/>
    </source>
</evidence>
<dbReference type="InterPro" id="IPR000719">
    <property type="entry name" value="Prot_kinase_dom"/>
</dbReference>
<dbReference type="GO" id="GO:0004674">
    <property type="term" value="F:protein serine/threonine kinase activity"/>
    <property type="evidence" value="ECO:0007669"/>
    <property type="project" value="UniProtKB-KW"/>
</dbReference>
<evidence type="ECO:0000256" key="19">
    <source>
        <dbReference type="SAM" id="SignalP"/>
    </source>
</evidence>
<dbReference type="GO" id="GO:0006952">
    <property type="term" value="P:defense response"/>
    <property type="evidence" value="ECO:0007669"/>
    <property type="project" value="UniProtKB-ARBA"/>
</dbReference>
<keyword evidence="7" id="KW-0812">Transmembrane</keyword>
<dbReference type="Pfam" id="PF00560">
    <property type="entry name" value="LRR_1"/>
    <property type="match status" value="5"/>
</dbReference>
<keyword evidence="8 19" id="KW-0732">Signal</keyword>
<dbReference type="Gene3D" id="1.10.510.10">
    <property type="entry name" value="Transferase(Phosphotransferase) domain 1"/>
    <property type="match status" value="1"/>
</dbReference>
<dbReference type="SUPFAM" id="SSF56112">
    <property type="entry name" value="Protein kinase-like (PK-like)"/>
    <property type="match status" value="1"/>
</dbReference>
<dbReference type="InterPro" id="IPR032675">
    <property type="entry name" value="LRR_dom_sf"/>
</dbReference>
<keyword evidence="13" id="KW-1133">Transmembrane helix</keyword>
<dbReference type="PROSITE" id="PS50011">
    <property type="entry name" value="PROTEIN_KINASE_DOM"/>
    <property type="match status" value="1"/>
</dbReference>
<evidence type="ECO:0000256" key="2">
    <source>
        <dbReference type="ARBA" id="ARBA00009592"/>
    </source>
</evidence>
<dbReference type="InterPro" id="IPR008266">
    <property type="entry name" value="Tyr_kinase_AS"/>
</dbReference>
<keyword evidence="12" id="KW-0067">ATP-binding</keyword>
<dbReference type="PANTHER" id="PTHR48005">
    <property type="entry name" value="LEUCINE RICH REPEAT KINASE 2"/>
    <property type="match status" value="1"/>
</dbReference>
<evidence type="ECO:0000256" key="6">
    <source>
        <dbReference type="ARBA" id="ARBA00022679"/>
    </source>
</evidence>
<feature type="signal peptide" evidence="19">
    <location>
        <begin position="1"/>
        <end position="29"/>
    </location>
</feature>
<dbReference type="InterPro" id="IPR003591">
    <property type="entry name" value="Leu-rich_rpt_typical-subtyp"/>
</dbReference>
<dbReference type="GO" id="GO:0016020">
    <property type="term" value="C:membrane"/>
    <property type="evidence" value="ECO:0007669"/>
    <property type="project" value="UniProtKB-SubCell"/>
</dbReference>
<name>A0A4S4E977_CAMSN</name>